<feature type="chain" id="PRO_5011605379" description="SIMPL domain-containing protein" evidence="1">
    <location>
        <begin position="23"/>
        <end position="228"/>
    </location>
</feature>
<organism evidence="2 3">
    <name type="scientific">Gemmobacter aquatilis</name>
    <dbReference type="NCBI Taxonomy" id="933059"/>
    <lineage>
        <taxon>Bacteria</taxon>
        <taxon>Pseudomonadati</taxon>
        <taxon>Pseudomonadota</taxon>
        <taxon>Alphaproteobacteria</taxon>
        <taxon>Rhodobacterales</taxon>
        <taxon>Paracoccaceae</taxon>
        <taxon>Gemmobacter</taxon>
    </lineage>
</organism>
<accession>A0A1H8F6H6</accession>
<dbReference type="STRING" id="933059.SAMN04488103_10479"/>
<protein>
    <recommendedName>
        <fullName evidence="4">SIMPL domain-containing protein</fullName>
    </recommendedName>
</protein>
<name>A0A1H8F6H6_9RHOB</name>
<dbReference type="AlphaFoldDB" id="A0A1H8F6H6"/>
<dbReference type="PANTHER" id="PTHR34387:SF1">
    <property type="entry name" value="PERIPLASMIC IMMUNOGENIC PROTEIN"/>
    <property type="match status" value="1"/>
</dbReference>
<keyword evidence="3" id="KW-1185">Reference proteome</keyword>
<sequence>MRIWTMAVMTAGISLAALGAQAGQITVTGEGRVDGAPDMATVSLGVTTEGETAAAALSANSAELAKVMDRLTGAGIAARDIQTSGLSLNPNWQQDSTGSTPPRIAGYVASNMVTLRVRALEGLGGVLDAAVQDGANTLNGVEFGLSEPGPALDEARRRAVTDAKARAALLAEAAGVALGPIASIQEGGGLVAPVPMMRMAADMAGAPPIAAGEVTMTTSVTIVWEIKE</sequence>
<dbReference type="EMBL" id="FOCE01000004">
    <property type="protein sequence ID" value="SEN27491.1"/>
    <property type="molecule type" value="Genomic_DNA"/>
</dbReference>
<dbReference type="Gene3D" id="3.30.110.170">
    <property type="entry name" value="Protein of unknown function (DUF541), domain 1"/>
    <property type="match status" value="1"/>
</dbReference>
<dbReference type="OrthoDB" id="9813144at2"/>
<gene>
    <name evidence="2" type="ORF">SAMN04488103_10479</name>
</gene>
<dbReference type="Pfam" id="PF04402">
    <property type="entry name" value="SIMPL"/>
    <property type="match status" value="1"/>
</dbReference>
<evidence type="ECO:0008006" key="4">
    <source>
        <dbReference type="Google" id="ProtNLM"/>
    </source>
</evidence>
<proteinExistence type="predicted"/>
<evidence type="ECO:0000256" key="1">
    <source>
        <dbReference type="SAM" id="SignalP"/>
    </source>
</evidence>
<reference evidence="2 3" key="1">
    <citation type="submission" date="2016-10" db="EMBL/GenBank/DDBJ databases">
        <authorList>
            <person name="de Groot N.N."/>
        </authorList>
    </citation>
    <scope>NUCLEOTIDE SEQUENCE [LARGE SCALE GENOMIC DNA]</scope>
    <source>
        <strain evidence="2 3">DSM 3857</strain>
    </source>
</reference>
<dbReference type="InterPro" id="IPR007497">
    <property type="entry name" value="SIMPL/DUF541"/>
</dbReference>
<dbReference type="RefSeq" id="WP_091300454.1">
    <property type="nucleotide sequence ID" value="NZ_FOCE01000004.1"/>
</dbReference>
<dbReference type="InterPro" id="IPR052022">
    <property type="entry name" value="26kDa_periplasmic_antigen"/>
</dbReference>
<dbReference type="Gene3D" id="3.30.70.2970">
    <property type="entry name" value="Protein of unknown function (DUF541), domain 2"/>
    <property type="match status" value="1"/>
</dbReference>
<dbReference type="PANTHER" id="PTHR34387">
    <property type="entry name" value="SLR1258 PROTEIN"/>
    <property type="match status" value="1"/>
</dbReference>
<evidence type="ECO:0000313" key="3">
    <source>
        <dbReference type="Proteomes" id="UP000198761"/>
    </source>
</evidence>
<keyword evidence="1" id="KW-0732">Signal</keyword>
<feature type="signal peptide" evidence="1">
    <location>
        <begin position="1"/>
        <end position="22"/>
    </location>
</feature>
<dbReference type="Proteomes" id="UP000198761">
    <property type="component" value="Unassembled WGS sequence"/>
</dbReference>
<dbReference type="GO" id="GO:0006974">
    <property type="term" value="P:DNA damage response"/>
    <property type="evidence" value="ECO:0007669"/>
    <property type="project" value="TreeGrafter"/>
</dbReference>
<evidence type="ECO:0000313" key="2">
    <source>
        <dbReference type="EMBL" id="SEN27491.1"/>
    </source>
</evidence>